<accession>A0A6P1CCS5</accession>
<proteinExistence type="predicted"/>
<dbReference type="Proteomes" id="UP000471190">
    <property type="component" value="Unassembled WGS sequence"/>
</dbReference>
<reference evidence="1 4" key="2">
    <citation type="submission" date="2020-08" db="EMBL/GenBank/DDBJ databases">
        <title>Genomic Encyclopedia of Type Strains, Phase IV (KMG-V): Genome sequencing to study the core and pangenomes of soil and plant-associated prokaryotes.</title>
        <authorList>
            <person name="Whitman W."/>
        </authorList>
    </citation>
    <scope>NUCLEOTIDE SEQUENCE [LARGE SCALE GENOMIC DNA]</scope>
    <source>
        <strain evidence="1 4">SEMIA 4059</strain>
    </source>
</reference>
<sequence length="50" mass="5639">MALFETGYGETVFEYDRPSSLFGQFGDAHVREVGRYLDRELQAVLLKAVG</sequence>
<gene>
    <name evidence="1" type="ORF">GGD45_002624</name>
    <name evidence="2" type="ORF">GXW80_21170</name>
</gene>
<dbReference type="AlphaFoldDB" id="A0A6P1CCS5"/>
<evidence type="ECO:0000313" key="4">
    <source>
        <dbReference type="Proteomes" id="UP000526625"/>
    </source>
</evidence>
<reference evidence="2 3" key="1">
    <citation type="submission" date="2020-02" db="EMBL/GenBank/DDBJ databases">
        <title>Draft genome sequence of Rhizobium tropici.</title>
        <authorList>
            <person name="Khayi S."/>
            <person name="Jemo M."/>
        </authorList>
    </citation>
    <scope>NUCLEOTIDE SEQUENCE [LARGE SCALE GENOMIC DNA]</scope>
    <source>
        <strain evidence="2 3">A12</strain>
    </source>
</reference>
<keyword evidence="4" id="KW-1185">Reference proteome</keyword>
<dbReference type="RefSeq" id="WP_015343727.1">
    <property type="nucleotide sequence ID" value="NZ_JAADZA010000027.1"/>
</dbReference>
<dbReference type="EMBL" id="JAADZA010000027">
    <property type="protein sequence ID" value="NEV13503.1"/>
    <property type="molecule type" value="Genomic_DNA"/>
</dbReference>
<evidence type="ECO:0000313" key="3">
    <source>
        <dbReference type="Proteomes" id="UP000471190"/>
    </source>
</evidence>
<name>A0A6P1CCS5_RHITR</name>
<organism evidence="2 3">
    <name type="scientific">Rhizobium tropici</name>
    <dbReference type="NCBI Taxonomy" id="398"/>
    <lineage>
        <taxon>Bacteria</taxon>
        <taxon>Pseudomonadati</taxon>
        <taxon>Pseudomonadota</taxon>
        <taxon>Alphaproteobacteria</taxon>
        <taxon>Hyphomicrobiales</taxon>
        <taxon>Rhizobiaceae</taxon>
        <taxon>Rhizobium/Agrobacterium group</taxon>
        <taxon>Rhizobium</taxon>
    </lineage>
</organism>
<protein>
    <submittedName>
        <fullName evidence="2">Uncharacterized protein</fullName>
    </submittedName>
</protein>
<evidence type="ECO:0000313" key="1">
    <source>
        <dbReference type="EMBL" id="MBB6492218.1"/>
    </source>
</evidence>
<evidence type="ECO:0000313" key="2">
    <source>
        <dbReference type="EMBL" id="NEV13503.1"/>
    </source>
</evidence>
<dbReference type="Proteomes" id="UP000526625">
    <property type="component" value="Unassembled WGS sequence"/>
</dbReference>
<comment type="caution">
    <text evidence="2">The sequence shown here is derived from an EMBL/GenBank/DDBJ whole genome shotgun (WGS) entry which is preliminary data.</text>
</comment>
<dbReference type="EMBL" id="JACHBF010000006">
    <property type="protein sequence ID" value="MBB6492218.1"/>
    <property type="molecule type" value="Genomic_DNA"/>
</dbReference>